<dbReference type="EMBL" id="BMLB01000005">
    <property type="protein sequence ID" value="GGK75421.1"/>
    <property type="molecule type" value="Genomic_DNA"/>
</dbReference>
<keyword evidence="1" id="KW-1133">Transmembrane helix</keyword>
<evidence type="ECO:0000313" key="2">
    <source>
        <dbReference type="EMBL" id="GGK75421.1"/>
    </source>
</evidence>
<evidence type="ECO:0000313" key="3">
    <source>
        <dbReference type="Proteomes" id="UP000662111"/>
    </source>
</evidence>
<dbReference type="InterPro" id="IPR021414">
    <property type="entry name" value="DUF3054"/>
</dbReference>
<keyword evidence="1" id="KW-0812">Transmembrane</keyword>
<evidence type="ECO:0000256" key="1">
    <source>
        <dbReference type="SAM" id="Phobius"/>
    </source>
</evidence>
<accession>A0ABQ2FBA2</accession>
<name>A0ABQ2FBA2_9MICO</name>
<reference evidence="3" key="1">
    <citation type="journal article" date="2019" name="Int. J. Syst. Evol. Microbiol.">
        <title>The Global Catalogue of Microorganisms (GCM) 10K type strain sequencing project: providing services to taxonomists for standard genome sequencing and annotation.</title>
        <authorList>
            <consortium name="The Broad Institute Genomics Platform"/>
            <consortium name="The Broad Institute Genome Sequencing Center for Infectious Disease"/>
            <person name="Wu L."/>
            <person name="Ma J."/>
        </authorList>
    </citation>
    <scope>NUCLEOTIDE SEQUENCE [LARGE SCALE GENOMIC DNA]</scope>
    <source>
        <strain evidence="3">CGMCC 1.5362</strain>
    </source>
</reference>
<dbReference type="RefSeq" id="WP_022921740.1">
    <property type="nucleotide sequence ID" value="NZ_BMLB01000005.1"/>
</dbReference>
<protein>
    <recommendedName>
        <fullName evidence="4">DUF3054 domain-containing protein</fullName>
    </recommendedName>
</protein>
<dbReference type="Proteomes" id="UP000662111">
    <property type="component" value="Unassembled WGS sequence"/>
</dbReference>
<organism evidence="2 3">
    <name type="scientific">Ornithinimicrobium pekingense</name>
    <dbReference type="NCBI Taxonomy" id="384677"/>
    <lineage>
        <taxon>Bacteria</taxon>
        <taxon>Bacillati</taxon>
        <taxon>Actinomycetota</taxon>
        <taxon>Actinomycetes</taxon>
        <taxon>Micrococcales</taxon>
        <taxon>Ornithinimicrobiaceae</taxon>
        <taxon>Ornithinimicrobium</taxon>
    </lineage>
</organism>
<proteinExistence type="predicted"/>
<gene>
    <name evidence="2" type="ORF">GCM10011509_25150</name>
</gene>
<evidence type="ECO:0008006" key="4">
    <source>
        <dbReference type="Google" id="ProtNLM"/>
    </source>
</evidence>
<keyword evidence="1" id="KW-0472">Membrane</keyword>
<feature type="transmembrane region" description="Helical" evidence="1">
    <location>
        <begin position="61"/>
        <end position="82"/>
    </location>
</feature>
<comment type="caution">
    <text evidence="2">The sequence shown here is derived from an EMBL/GenBank/DDBJ whole genome shotgun (WGS) entry which is preliminary data.</text>
</comment>
<feature type="transmembrane region" description="Helical" evidence="1">
    <location>
        <begin position="88"/>
        <end position="114"/>
    </location>
</feature>
<feature type="transmembrane region" description="Helical" evidence="1">
    <location>
        <begin position="31"/>
        <end position="54"/>
    </location>
</feature>
<keyword evidence="3" id="KW-1185">Reference proteome</keyword>
<dbReference type="Pfam" id="PF11255">
    <property type="entry name" value="DUF3054"/>
    <property type="match status" value="1"/>
</dbReference>
<sequence>MTKPAVFLDLFVVLVFAAAGRASHDLSGDVLGVLATAWPFLVGMALGWAGAALLPAPVRRWWLDGFVVSLSALVVGMLLRWATGEGTALPFVIVATGILVGGLVGWRAVAAVVARRSPDRDRATA</sequence>